<dbReference type="AlphaFoldDB" id="A0A164ZZR5"/>
<dbReference type="SMART" id="SM00248">
    <property type="entry name" value="ANK"/>
    <property type="match status" value="3"/>
</dbReference>
<comment type="caution">
    <text evidence="8">The sequence shown here is derived from an EMBL/GenBank/DDBJ whole genome shotgun (WGS) entry which is preliminary data.</text>
</comment>
<keyword evidence="9" id="KW-1185">Reference proteome</keyword>
<dbReference type="SUPFAM" id="SSF48403">
    <property type="entry name" value="Ankyrin repeat"/>
    <property type="match status" value="1"/>
</dbReference>
<feature type="repeat" description="ANK" evidence="5">
    <location>
        <begin position="49"/>
        <end position="81"/>
    </location>
</feature>
<evidence type="ECO:0000256" key="3">
    <source>
        <dbReference type="ARBA" id="ARBA00023043"/>
    </source>
</evidence>
<dbReference type="Pfam" id="PF12796">
    <property type="entry name" value="Ank_2"/>
    <property type="match status" value="1"/>
</dbReference>
<dbReference type="GO" id="GO:0004842">
    <property type="term" value="F:ubiquitin-protein transferase activity"/>
    <property type="evidence" value="ECO:0007669"/>
    <property type="project" value="TreeGrafter"/>
</dbReference>
<sequence length="909" mass="100823">MKVDESEAYQSIKTSIEAHRTDVLKAVIDTVKKEWEEKDFFKFLNNSREEGSFLHLVTKNNQADMVRLLLSYGADPTVVNGKGENALAVTSNKHTKSAYKDALFASIASHDMRMTEKLYMAATETDIRDNLEKLNTPLHWAVSFLNKEAIHFLTEQGSILDSINAKGMTPLHEAVQAGNYDIVNLLIKMGADVNCLVQGNSNSKGMSAIDLAIPGSEMMNLLMRYRNANDGLGPPRELVEMNGNVNGNAQHRDGRMGPASPDGAESALSVEEITTSLPFIRAPIRPVITDARLHWLWPPPKQIQQLEGLPFLIHQPWSISFVSCSIPLHDILDIWDAHKAPLSLLGINPIIGNVKPNNTTTTDDNDSRLTCCIKAQLFPGPESYRLTISSSKIAIIAADRQGLHYALSSLEQLIVLCLDDGHLPPLHIEDSPSLRMRAVVLDVSSAGRVPLLDSLFSMIDIWRSLKLNQVHLYSRVNSSAGFQWPWPYSKIEVISLDRYCMDRGMELVPALDVDGDFKEQHLLQDLVTTSQWCFPSTKLFHAGPGLTTLLAEANYELLNGNASDRTWLLCANSLREKKILPNLNFGHILVEYGFQADYNFHEKTQSAWESSAALCFCAGTASWDSLIGYPEAASANILHAVQAAVERGSLGSFVATWTDSVALGSLHFAWPGWILQAGLAWNHSVHWDFIQNSLGELVSLWVLNESFDKRSSVGVAIVEMGRLETWLLRHARGELDLHNAFDATTIPPSLPPSEGSIHYRLILDPDSVNVDNLNMECVVRTIRHSKKWHKLLTEATMTESRNYFMKTVALQALLSADFLLLACRILRGILTTGSNPNSNMGVAAINLGVVNLTPTLRTDAANRLLSLTERFQQLWMQQYQNPSNGLNNIIGALNASIQRLLANVDTSDL</sequence>
<evidence type="ECO:0000256" key="1">
    <source>
        <dbReference type="ARBA" id="ARBA00022737"/>
    </source>
</evidence>
<feature type="region of interest" description="Disordered" evidence="6">
    <location>
        <begin position="247"/>
        <end position="266"/>
    </location>
</feature>
<keyword evidence="1" id="KW-0677">Repeat</keyword>
<dbReference type="SUPFAM" id="SSF55545">
    <property type="entry name" value="beta-N-acetylhexosaminidase-like domain"/>
    <property type="match status" value="1"/>
</dbReference>
<gene>
    <name evidence="8" type="ORF">APZ42_017652</name>
</gene>
<dbReference type="InterPro" id="IPR002110">
    <property type="entry name" value="Ankyrin_rpt"/>
</dbReference>
<keyword evidence="4" id="KW-0326">Glycosidase</keyword>
<reference evidence="8 9" key="1">
    <citation type="submission" date="2016-03" db="EMBL/GenBank/DDBJ databases">
        <title>EvidentialGene: Evidence-directed Construction of Genes on Genomes.</title>
        <authorList>
            <person name="Gilbert D.G."/>
            <person name="Choi J.-H."/>
            <person name="Mockaitis K."/>
            <person name="Colbourne J."/>
            <person name="Pfrender M."/>
        </authorList>
    </citation>
    <scope>NUCLEOTIDE SEQUENCE [LARGE SCALE GENOMIC DNA]</scope>
    <source>
        <strain evidence="8 9">Xinb3</strain>
        <tissue evidence="8">Complete organism</tissue>
    </source>
</reference>
<dbReference type="GO" id="GO:0085020">
    <property type="term" value="P:protein K6-linked ubiquitination"/>
    <property type="evidence" value="ECO:0007669"/>
    <property type="project" value="TreeGrafter"/>
</dbReference>
<dbReference type="Pfam" id="PF00023">
    <property type="entry name" value="Ank"/>
    <property type="match status" value="1"/>
</dbReference>
<protein>
    <recommendedName>
        <fullName evidence="7">Beta-hexosaminidase bacterial type N-terminal domain-containing protein</fullName>
    </recommendedName>
</protein>
<evidence type="ECO:0000313" key="8">
    <source>
        <dbReference type="EMBL" id="KZS17001.1"/>
    </source>
</evidence>
<feature type="domain" description="Beta-hexosaminidase bacterial type N-terminal" evidence="7">
    <location>
        <begin position="356"/>
        <end position="430"/>
    </location>
</feature>
<dbReference type="PANTHER" id="PTHR24171">
    <property type="entry name" value="ANKYRIN REPEAT DOMAIN-CONTAINING PROTEIN 39-RELATED"/>
    <property type="match status" value="1"/>
</dbReference>
<evidence type="ECO:0000256" key="5">
    <source>
        <dbReference type="PROSITE-ProRule" id="PRU00023"/>
    </source>
</evidence>
<proteinExistence type="predicted"/>
<dbReference type="Gene3D" id="3.20.20.80">
    <property type="entry name" value="Glycosidases"/>
    <property type="match status" value="2"/>
</dbReference>
<accession>A0A164ZZR5</accession>
<keyword evidence="3 5" id="KW-0040">ANK repeat</keyword>
<dbReference type="OrthoDB" id="5806726at2759"/>
<dbReference type="InterPro" id="IPR017853">
    <property type="entry name" value="GH"/>
</dbReference>
<evidence type="ECO:0000256" key="2">
    <source>
        <dbReference type="ARBA" id="ARBA00022801"/>
    </source>
</evidence>
<dbReference type="InterPro" id="IPR036770">
    <property type="entry name" value="Ankyrin_rpt-contain_sf"/>
</dbReference>
<dbReference type="PROSITE" id="PS50297">
    <property type="entry name" value="ANK_REP_REGION"/>
    <property type="match status" value="2"/>
</dbReference>
<keyword evidence="2" id="KW-0378">Hydrolase</keyword>
<dbReference type="GO" id="GO:0070531">
    <property type="term" value="C:BRCA1-A complex"/>
    <property type="evidence" value="ECO:0007669"/>
    <property type="project" value="TreeGrafter"/>
</dbReference>
<name>A0A164ZZR5_9CRUS</name>
<evidence type="ECO:0000313" key="9">
    <source>
        <dbReference type="Proteomes" id="UP000076858"/>
    </source>
</evidence>
<feature type="repeat" description="ANK" evidence="5">
    <location>
        <begin position="166"/>
        <end position="194"/>
    </location>
</feature>
<dbReference type="Gene3D" id="1.25.40.20">
    <property type="entry name" value="Ankyrin repeat-containing domain"/>
    <property type="match status" value="2"/>
</dbReference>
<dbReference type="STRING" id="35525.A0A164ZZR5"/>
<dbReference type="InterPro" id="IPR015882">
    <property type="entry name" value="HEX_bac_N"/>
</dbReference>
<dbReference type="PANTHER" id="PTHR24171:SF11">
    <property type="entry name" value="26S PROTEASOME NON-ATPASE REGULATORY SUBUNIT 10"/>
    <property type="match status" value="1"/>
</dbReference>
<dbReference type="InterPro" id="IPR029018">
    <property type="entry name" value="Hex-like_dom2"/>
</dbReference>
<dbReference type="PROSITE" id="PS50088">
    <property type="entry name" value="ANK_REPEAT"/>
    <property type="match status" value="2"/>
</dbReference>
<dbReference type="GO" id="GO:0031436">
    <property type="term" value="C:BRCA1-BARD1 complex"/>
    <property type="evidence" value="ECO:0007669"/>
    <property type="project" value="TreeGrafter"/>
</dbReference>
<evidence type="ECO:0000256" key="6">
    <source>
        <dbReference type="SAM" id="MobiDB-lite"/>
    </source>
</evidence>
<evidence type="ECO:0000256" key="4">
    <source>
        <dbReference type="ARBA" id="ARBA00023295"/>
    </source>
</evidence>
<organism evidence="8 9">
    <name type="scientific">Daphnia magna</name>
    <dbReference type="NCBI Taxonomy" id="35525"/>
    <lineage>
        <taxon>Eukaryota</taxon>
        <taxon>Metazoa</taxon>
        <taxon>Ecdysozoa</taxon>
        <taxon>Arthropoda</taxon>
        <taxon>Crustacea</taxon>
        <taxon>Branchiopoda</taxon>
        <taxon>Diplostraca</taxon>
        <taxon>Cladocera</taxon>
        <taxon>Anomopoda</taxon>
        <taxon>Daphniidae</taxon>
        <taxon>Daphnia</taxon>
    </lineage>
</organism>
<dbReference type="SUPFAM" id="SSF51445">
    <property type="entry name" value="(Trans)glycosidases"/>
    <property type="match status" value="1"/>
</dbReference>
<dbReference type="EMBL" id="LRGB01000687">
    <property type="protein sequence ID" value="KZS17001.1"/>
    <property type="molecule type" value="Genomic_DNA"/>
</dbReference>
<dbReference type="Gene3D" id="3.30.379.10">
    <property type="entry name" value="Chitobiase/beta-hexosaminidase domain 2-like"/>
    <property type="match status" value="1"/>
</dbReference>
<dbReference type="Pfam" id="PF02838">
    <property type="entry name" value="Glyco_hydro_20b"/>
    <property type="match status" value="1"/>
</dbReference>
<evidence type="ECO:0000259" key="7">
    <source>
        <dbReference type="Pfam" id="PF02838"/>
    </source>
</evidence>
<dbReference type="GO" id="GO:0016798">
    <property type="term" value="F:hydrolase activity, acting on glycosyl bonds"/>
    <property type="evidence" value="ECO:0007669"/>
    <property type="project" value="UniProtKB-KW"/>
</dbReference>
<dbReference type="Proteomes" id="UP000076858">
    <property type="component" value="Unassembled WGS sequence"/>
</dbReference>